<proteinExistence type="predicted"/>
<accession>A0A448XQE4</accession>
<name>A0A448XQE4_9PLAT</name>
<organism evidence="1 2">
    <name type="scientific">Protopolystoma xenopodis</name>
    <dbReference type="NCBI Taxonomy" id="117903"/>
    <lineage>
        <taxon>Eukaryota</taxon>
        <taxon>Metazoa</taxon>
        <taxon>Spiralia</taxon>
        <taxon>Lophotrochozoa</taxon>
        <taxon>Platyhelminthes</taxon>
        <taxon>Monogenea</taxon>
        <taxon>Polyopisthocotylea</taxon>
        <taxon>Polystomatidea</taxon>
        <taxon>Polystomatidae</taxon>
        <taxon>Protopolystoma</taxon>
    </lineage>
</organism>
<reference evidence="1" key="1">
    <citation type="submission" date="2018-11" db="EMBL/GenBank/DDBJ databases">
        <authorList>
            <consortium name="Pathogen Informatics"/>
        </authorList>
    </citation>
    <scope>NUCLEOTIDE SEQUENCE</scope>
</reference>
<evidence type="ECO:0000313" key="1">
    <source>
        <dbReference type="EMBL" id="VEL42293.1"/>
    </source>
</evidence>
<dbReference type="Proteomes" id="UP000784294">
    <property type="component" value="Unassembled WGS sequence"/>
</dbReference>
<dbReference type="AlphaFoldDB" id="A0A448XQE4"/>
<protein>
    <submittedName>
        <fullName evidence="1">Uncharacterized protein</fullName>
    </submittedName>
</protein>
<gene>
    <name evidence="1" type="ORF">PXEA_LOCUS35733</name>
</gene>
<sequence length="134" mass="14418">MCRAEIALKQAHWGSPTCVRSFALAASPPSAGLVAGQDQGSSLRQLQRLPTPHRLVETATVAGGKRRDEMTWSGDGLASFSQNVPCPRQVTVTGRSENGNNAIFMPHRVFCPSTDCEADVAPETILNVQQQCQL</sequence>
<dbReference type="EMBL" id="CAAALY010273643">
    <property type="protein sequence ID" value="VEL42293.1"/>
    <property type="molecule type" value="Genomic_DNA"/>
</dbReference>
<comment type="caution">
    <text evidence="1">The sequence shown here is derived from an EMBL/GenBank/DDBJ whole genome shotgun (WGS) entry which is preliminary data.</text>
</comment>
<evidence type="ECO:0000313" key="2">
    <source>
        <dbReference type="Proteomes" id="UP000784294"/>
    </source>
</evidence>
<keyword evidence="2" id="KW-1185">Reference proteome</keyword>